<dbReference type="SMART" id="SM00829">
    <property type="entry name" value="PKS_ER"/>
    <property type="match status" value="1"/>
</dbReference>
<keyword evidence="1 3" id="KW-0808">Transferase</keyword>
<protein>
    <submittedName>
        <fullName evidence="3">Pyridoxal phosphate-dependent transferase</fullName>
    </submittedName>
</protein>
<reference evidence="3" key="1">
    <citation type="journal article" date="2023" name="IMA Fungus">
        <title>Comparative genomic study of the Penicillium genus elucidates a diverse pangenome and 15 lateral gene transfer events.</title>
        <authorList>
            <person name="Petersen C."/>
            <person name="Sorensen T."/>
            <person name="Nielsen M.R."/>
            <person name="Sondergaard T.E."/>
            <person name="Sorensen J.L."/>
            <person name="Fitzpatrick D.A."/>
            <person name="Frisvad J.C."/>
            <person name="Nielsen K.L."/>
        </authorList>
    </citation>
    <scope>NUCLEOTIDE SEQUENCE</scope>
    <source>
        <strain evidence="3">IBT 17514</strain>
    </source>
</reference>
<dbReference type="InterPro" id="IPR036291">
    <property type="entry name" value="NAD(P)-bd_dom_sf"/>
</dbReference>
<dbReference type="InterPro" id="IPR050444">
    <property type="entry name" value="Polyketide_Synthase"/>
</dbReference>
<evidence type="ECO:0000259" key="2">
    <source>
        <dbReference type="SMART" id="SM00829"/>
    </source>
</evidence>
<gene>
    <name evidence="3" type="ORF">N7493_000100</name>
</gene>
<feature type="domain" description="Enoyl reductase (ER)" evidence="2">
    <location>
        <begin position="203"/>
        <end position="406"/>
    </location>
</feature>
<dbReference type="Gene3D" id="3.90.180.10">
    <property type="entry name" value="Medium-chain alcohol dehydrogenases, catalytic domain"/>
    <property type="match status" value="1"/>
</dbReference>
<dbReference type="PANTHER" id="PTHR45681">
    <property type="entry name" value="POLYKETIDE SYNTHASE 44-RELATED"/>
    <property type="match status" value="1"/>
</dbReference>
<dbReference type="Gene3D" id="3.40.50.720">
    <property type="entry name" value="NAD(P)-binding Rossmann-like Domain"/>
    <property type="match status" value="1"/>
</dbReference>
<dbReference type="Proteomes" id="UP001215712">
    <property type="component" value="Unassembled WGS sequence"/>
</dbReference>
<sequence length="406" mass="44298">MKADALLERVLLDRSYCHDPRKKYTIILVVNIGSTFIGGRDDILALRRALRSIGSDTSYILADGALDLGFSSELVQLGPAEMLLGKRGAPVVQAVTLSHHKVFGIMVSGQVVCHLRDTTKRTLATMASSGDPRAVFETWLVQQLYPAEDLARIHIYCLGNAQLLRGLLHDAGVDVRFNEESPITVFERVPSWLMYEFHLAPEGDWVHFIMMPHITSKAVHRFVQSIICSVHELGLEGSGVVTGIASDVKDIKVGDRVAFGEAGSLRSKVVIPRKRCNKIPDEYSMVDGAGILVVYSTALFSLIRVASLREGQSVLIHSACGGVGLAAIQICRQIGAVIYAAVGSEEKAEYLVKHWGIPRNHIFSSRNPSFLPGIKDQTAGRGADVVLNSLSGDLIRASWMCVAELE</sequence>
<dbReference type="GO" id="GO:0016740">
    <property type="term" value="F:transferase activity"/>
    <property type="evidence" value="ECO:0007669"/>
    <property type="project" value="UniProtKB-KW"/>
</dbReference>
<evidence type="ECO:0000256" key="1">
    <source>
        <dbReference type="ARBA" id="ARBA00022679"/>
    </source>
</evidence>
<dbReference type="InterPro" id="IPR020843">
    <property type="entry name" value="ER"/>
</dbReference>
<evidence type="ECO:0000313" key="4">
    <source>
        <dbReference type="Proteomes" id="UP001215712"/>
    </source>
</evidence>
<dbReference type="PANTHER" id="PTHR45681:SF6">
    <property type="entry name" value="POLYKETIDE SYNTHASE 37"/>
    <property type="match status" value="1"/>
</dbReference>
<dbReference type="AlphaFoldDB" id="A0AAD6HVN4"/>
<evidence type="ECO:0000313" key="3">
    <source>
        <dbReference type="EMBL" id="KAJ5740228.1"/>
    </source>
</evidence>
<proteinExistence type="predicted"/>
<dbReference type="InterPro" id="IPR015424">
    <property type="entry name" value="PyrdxlP-dep_Trfase"/>
</dbReference>
<accession>A0AAD6HVN4</accession>
<dbReference type="InterPro" id="IPR011032">
    <property type="entry name" value="GroES-like_sf"/>
</dbReference>
<dbReference type="SUPFAM" id="SSF50129">
    <property type="entry name" value="GroES-like"/>
    <property type="match status" value="1"/>
</dbReference>
<name>A0AAD6HVN4_9EURO</name>
<dbReference type="SUPFAM" id="SSF51735">
    <property type="entry name" value="NAD(P)-binding Rossmann-fold domains"/>
    <property type="match status" value="1"/>
</dbReference>
<dbReference type="Gene3D" id="3.40.640.10">
    <property type="entry name" value="Type I PLP-dependent aspartate aminotransferase-like (Major domain)"/>
    <property type="match status" value="1"/>
</dbReference>
<dbReference type="SUPFAM" id="SSF53383">
    <property type="entry name" value="PLP-dependent transferases"/>
    <property type="match status" value="1"/>
</dbReference>
<dbReference type="Pfam" id="PF00107">
    <property type="entry name" value="ADH_zinc_N"/>
    <property type="match status" value="1"/>
</dbReference>
<dbReference type="EMBL" id="JAQJAN010000001">
    <property type="protein sequence ID" value="KAJ5740228.1"/>
    <property type="molecule type" value="Genomic_DNA"/>
</dbReference>
<dbReference type="InterPro" id="IPR013149">
    <property type="entry name" value="ADH-like_C"/>
</dbReference>
<organism evidence="3 4">
    <name type="scientific">Penicillium malachiteum</name>
    <dbReference type="NCBI Taxonomy" id="1324776"/>
    <lineage>
        <taxon>Eukaryota</taxon>
        <taxon>Fungi</taxon>
        <taxon>Dikarya</taxon>
        <taxon>Ascomycota</taxon>
        <taxon>Pezizomycotina</taxon>
        <taxon>Eurotiomycetes</taxon>
        <taxon>Eurotiomycetidae</taxon>
        <taxon>Eurotiales</taxon>
        <taxon>Aspergillaceae</taxon>
        <taxon>Penicillium</taxon>
    </lineage>
</organism>
<comment type="caution">
    <text evidence="3">The sequence shown here is derived from an EMBL/GenBank/DDBJ whole genome shotgun (WGS) entry which is preliminary data.</text>
</comment>
<dbReference type="GO" id="GO:0016491">
    <property type="term" value="F:oxidoreductase activity"/>
    <property type="evidence" value="ECO:0007669"/>
    <property type="project" value="InterPro"/>
</dbReference>
<dbReference type="CDD" id="cd05195">
    <property type="entry name" value="enoyl_red"/>
    <property type="match status" value="1"/>
</dbReference>
<keyword evidence="4" id="KW-1185">Reference proteome</keyword>
<dbReference type="InterPro" id="IPR015421">
    <property type="entry name" value="PyrdxlP-dep_Trfase_major"/>
</dbReference>
<reference evidence="3" key="2">
    <citation type="submission" date="2023-01" db="EMBL/GenBank/DDBJ databases">
        <authorList>
            <person name="Petersen C."/>
        </authorList>
    </citation>
    <scope>NUCLEOTIDE SEQUENCE</scope>
    <source>
        <strain evidence="3">IBT 17514</strain>
    </source>
</reference>